<feature type="transmembrane region" description="Helical" evidence="1">
    <location>
        <begin position="6"/>
        <end position="28"/>
    </location>
</feature>
<name>A0A014KVJ8_9BACT</name>
<organism evidence="2 3">
    <name type="scientific">Mesomycoplasma ovipneumoniae 14811</name>
    <dbReference type="NCBI Taxonomy" id="1188239"/>
    <lineage>
        <taxon>Bacteria</taxon>
        <taxon>Bacillati</taxon>
        <taxon>Mycoplasmatota</taxon>
        <taxon>Mycoplasmoidales</taxon>
        <taxon>Metamycoplasmataceae</taxon>
        <taxon>Mesomycoplasma</taxon>
    </lineage>
</organism>
<dbReference type="EMBL" id="JFAD01000025">
    <property type="protein sequence ID" value="EXU61026.1"/>
    <property type="molecule type" value="Genomic_DNA"/>
</dbReference>
<dbReference type="NCBIfam" id="NF045844">
    <property type="entry name" value="BC85_0335_fam"/>
    <property type="match status" value="1"/>
</dbReference>
<evidence type="ECO:0000313" key="2">
    <source>
        <dbReference type="EMBL" id="EXU61026.1"/>
    </source>
</evidence>
<reference evidence="2 3" key="1">
    <citation type="submission" date="2014-03" db="EMBL/GenBank/DDBJ databases">
        <title>Genome sequence of Mycoplasma ovipneumoniae strain 14811.</title>
        <authorList>
            <person name="Sirand-Pugnet P."/>
            <person name="Breton M."/>
            <person name="Dordet-Frisoni E."/>
            <person name="Baranowski E."/>
            <person name="Barre A."/>
            <person name="Couture C."/>
            <person name="Dupuy V."/>
            <person name="Gaurivaud P."/>
            <person name="Jacob D."/>
            <person name="Lemaitre C."/>
            <person name="Manso-Silvan L."/>
            <person name="Nikolski M."/>
            <person name="Nouvel L.-X."/>
            <person name="Poumarat F."/>
            <person name="Tardy F."/>
            <person name="Thebault P."/>
            <person name="Theil S."/>
            <person name="Citti C."/>
            <person name="Thiaucourt F."/>
            <person name="Blanchard A."/>
        </authorList>
    </citation>
    <scope>NUCLEOTIDE SEQUENCE [LARGE SCALE GENOMIC DNA]</scope>
    <source>
        <strain evidence="2 3">14811</strain>
    </source>
</reference>
<gene>
    <name evidence="2" type="ORF">MOVI_4370</name>
</gene>
<dbReference type="Proteomes" id="UP000020977">
    <property type="component" value="Unassembled WGS sequence"/>
</dbReference>
<dbReference type="eggNOG" id="ENOG5032F1Q">
    <property type="taxonomic scope" value="Bacteria"/>
</dbReference>
<protein>
    <submittedName>
        <fullName evidence="2">Uncharacterized protein</fullName>
    </submittedName>
</protein>
<evidence type="ECO:0000313" key="3">
    <source>
        <dbReference type="Proteomes" id="UP000020977"/>
    </source>
</evidence>
<proteinExistence type="predicted"/>
<dbReference type="AlphaFoldDB" id="A0A014KVJ8"/>
<evidence type="ECO:0000256" key="1">
    <source>
        <dbReference type="SAM" id="Phobius"/>
    </source>
</evidence>
<keyword evidence="1" id="KW-0812">Transmembrane</keyword>
<keyword evidence="1" id="KW-1133">Transmembrane helix</keyword>
<accession>A0A014KVJ8</accession>
<keyword evidence="1" id="KW-0472">Membrane</keyword>
<dbReference type="RefSeq" id="WP_044284274.1">
    <property type="nucleotide sequence ID" value="NZ_JFAD01000025.1"/>
</dbReference>
<comment type="caution">
    <text evidence="2">The sequence shown here is derived from an EMBL/GenBank/DDBJ whole genome shotgun (WGS) entry which is preliminary data.</text>
</comment>
<dbReference type="STRING" id="1188239.MOVI_4370"/>
<sequence length="206" mass="24525">MPIWKIILLITGIIALLVALVSFVWTWVKKNKLIKKYNFEHQSQNYDQWIDLKSQVTELESDIWLVESLEFVINKIRETNSKTNLFVEKDGIVACLSQKNIQNSINTVFESHLDQNSLAKNIEKLQINNLNYTSHCEAFFDFILISAEINPKNFQEFLEKVKIGGHLIWKYKKKQRRAILKMLKLHKIHFDEFFYYDFLIIQKKIN</sequence>